<evidence type="ECO:0008006" key="4">
    <source>
        <dbReference type="Google" id="ProtNLM"/>
    </source>
</evidence>
<evidence type="ECO:0000313" key="2">
    <source>
        <dbReference type="EMBL" id="QQD18780.1"/>
    </source>
</evidence>
<feature type="chain" id="PRO_5032894353" description="Delta-aminolevulinic acid dehydratase" evidence="1">
    <location>
        <begin position="36"/>
        <end position="226"/>
    </location>
</feature>
<accession>A0A7T4R1S1</accession>
<dbReference type="KEGG" id="snan:I6N98_02615"/>
<dbReference type="EMBL" id="CP066167">
    <property type="protein sequence ID" value="QQD18780.1"/>
    <property type="molecule type" value="Genomic_DNA"/>
</dbReference>
<gene>
    <name evidence="2" type="ORF">I6N98_02615</name>
</gene>
<dbReference type="AlphaFoldDB" id="A0A7T4R1S1"/>
<keyword evidence="1" id="KW-0732">Signal</keyword>
<dbReference type="RefSeq" id="WP_198570269.1">
    <property type="nucleotide sequence ID" value="NZ_CP066167.1"/>
</dbReference>
<reference evidence="2 3" key="1">
    <citation type="submission" date="2020-12" db="EMBL/GenBank/DDBJ databases">
        <authorList>
            <person name="Shan Y."/>
        </authorList>
    </citation>
    <scope>NUCLEOTIDE SEQUENCE [LARGE SCALE GENOMIC DNA]</scope>
    <source>
        <strain evidence="3">csc3.9</strain>
    </source>
</reference>
<organism evidence="2 3">
    <name type="scientific">Spongiibacter nanhainus</name>
    <dbReference type="NCBI Taxonomy" id="2794344"/>
    <lineage>
        <taxon>Bacteria</taxon>
        <taxon>Pseudomonadati</taxon>
        <taxon>Pseudomonadota</taxon>
        <taxon>Gammaproteobacteria</taxon>
        <taxon>Cellvibrionales</taxon>
        <taxon>Spongiibacteraceae</taxon>
        <taxon>Spongiibacter</taxon>
    </lineage>
</organism>
<dbReference type="Proteomes" id="UP000596063">
    <property type="component" value="Chromosome"/>
</dbReference>
<protein>
    <recommendedName>
        <fullName evidence="4">Delta-aminolevulinic acid dehydratase</fullName>
    </recommendedName>
</protein>
<proteinExistence type="predicted"/>
<sequence>MGISWVWLSTSKHRRRRIARLIGLFLALAAPFASACECLWQGPFKDVQGSADLVVYGQVSQRSGNSVDLTIGEILRGKEYRESIRIWGKTGELCRPDVERFPVGSQWIMALSRIDEIPEGGFNPFKANVSYGRVADYSLNSCGVYWLPVKSERVSGNILDGSRWQYLDPKKSPVIASLFRQWFDGAVDDQTLAKAINHPTRDKARELLNNTRIFLNHGDEAADQLQ</sequence>
<keyword evidence="3" id="KW-1185">Reference proteome</keyword>
<evidence type="ECO:0000256" key="1">
    <source>
        <dbReference type="SAM" id="SignalP"/>
    </source>
</evidence>
<evidence type="ECO:0000313" key="3">
    <source>
        <dbReference type="Proteomes" id="UP000596063"/>
    </source>
</evidence>
<name>A0A7T4R1S1_9GAMM</name>
<feature type="signal peptide" evidence="1">
    <location>
        <begin position="1"/>
        <end position="35"/>
    </location>
</feature>